<accession>A0AAV2NRX5</accession>
<dbReference type="EMBL" id="OZ034826">
    <property type="protein sequence ID" value="CAL1681867.1"/>
    <property type="molecule type" value="Genomic_DNA"/>
</dbReference>
<dbReference type="InterPro" id="IPR038511">
    <property type="entry name" value="TAP42/TAP46-like_sf"/>
</dbReference>
<dbReference type="PANTHER" id="PTHR10933">
    <property type="entry name" value="IMMUNOGLOBULIN-BINDING PROTEIN 1"/>
    <property type="match status" value="1"/>
</dbReference>
<evidence type="ECO:0000313" key="2">
    <source>
        <dbReference type="EMBL" id="CAL1681867.1"/>
    </source>
</evidence>
<feature type="compositionally biased region" description="Basic residues" evidence="1">
    <location>
        <begin position="317"/>
        <end position="329"/>
    </location>
</feature>
<dbReference type="GO" id="GO:0051721">
    <property type="term" value="F:protein phosphatase 2A binding"/>
    <property type="evidence" value="ECO:0007669"/>
    <property type="project" value="TreeGrafter"/>
</dbReference>
<dbReference type="Proteomes" id="UP001497644">
    <property type="component" value="Chromosome 3"/>
</dbReference>
<keyword evidence="3" id="KW-1185">Reference proteome</keyword>
<protein>
    <submittedName>
        <fullName evidence="2">Uncharacterized protein</fullName>
    </submittedName>
</protein>
<reference evidence="2" key="1">
    <citation type="submission" date="2024-04" db="EMBL/GenBank/DDBJ databases">
        <authorList>
            <consortium name="Molecular Ecology Group"/>
        </authorList>
    </citation>
    <scope>NUCLEOTIDE SEQUENCE</scope>
</reference>
<evidence type="ECO:0000256" key="1">
    <source>
        <dbReference type="SAM" id="MobiDB-lite"/>
    </source>
</evidence>
<sequence>MSEESLSKDLRAGLSFDKDEKDPTTLSQLFDNAFELFNRIHNTQEPTNSPKIQSDVRQTMRMFEDATKLVSIVDMFSDNETFEERLKIYGLTDVEIPKINDEKKEAGDNQNKSNDSVSMLEDMVIHRNTKLQRYKQEKDLESRLDTLKKNLDNPNIDDEIKREYFVTLLKLYAVQIVEELNFLKTEKIILENMMMEMGPTRTAASKSHMTQKRKPAPKLQPIIITRDEVQKQVFGAGYPSLPVLTVEEFYEQRVRDGDWPDPSQRNKANSQCLQDMMNKDTSANDEDNDAILKEEMEEKDDPEDLEQARAMDEYKDMHRRGWGNRANRS</sequence>
<dbReference type="InterPro" id="IPR007304">
    <property type="entry name" value="TAP46-like"/>
</dbReference>
<proteinExistence type="predicted"/>
<dbReference type="Pfam" id="PF04177">
    <property type="entry name" value="TAP42"/>
    <property type="match status" value="2"/>
</dbReference>
<dbReference type="GO" id="GO:0009966">
    <property type="term" value="P:regulation of signal transduction"/>
    <property type="evidence" value="ECO:0007669"/>
    <property type="project" value="InterPro"/>
</dbReference>
<dbReference type="Gene3D" id="1.25.40.540">
    <property type="entry name" value="TAP42-like family"/>
    <property type="match status" value="2"/>
</dbReference>
<dbReference type="GO" id="GO:0035303">
    <property type="term" value="P:regulation of dephosphorylation"/>
    <property type="evidence" value="ECO:0007669"/>
    <property type="project" value="TreeGrafter"/>
</dbReference>
<feature type="compositionally biased region" description="Basic and acidic residues" evidence="1">
    <location>
        <begin position="306"/>
        <end position="316"/>
    </location>
</feature>
<evidence type="ECO:0000313" key="3">
    <source>
        <dbReference type="Proteomes" id="UP001497644"/>
    </source>
</evidence>
<feature type="region of interest" description="Disordered" evidence="1">
    <location>
        <begin position="277"/>
        <end position="329"/>
    </location>
</feature>
<dbReference type="PANTHER" id="PTHR10933:SF9">
    <property type="entry name" value="IMMUNOGLOBULIN-BINDING PROTEIN 1"/>
    <property type="match status" value="1"/>
</dbReference>
<dbReference type="GO" id="GO:0005829">
    <property type="term" value="C:cytosol"/>
    <property type="evidence" value="ECO:0007669"/>
    <property type="project" value="TreeGrafter"/>
</dbReference>
<organism evidence="2 3">
    <name type="scientific">Lasius platythorax</name>
    <dbReference type="NCBI Taxonomy" id="488582"/>
    <lineage>
        <taxon>Eukaryota</taxon>
        <taxon>Metazoa</taxon>
        <taxon>Ecdysozoa</taxon>
        <taxon>Arthropoda</taxon>
        <taxon>Hexapoda</taxon>
        <taxon>Insecta</taxon>
        <taxon>Pterygota</taxon>
        <taxon>Neoptera</taxon>
        <taxon>Endopterygota</taxon>
        <taxon>Hymenoptera</taxon>
        <taxon>Apocrita</taxon>
        <taxon>Aculeata</taxon>
        <taxon>Formicoidea</taxon>
        <taxon>Formicidae</taxon>
        <taxon>Formicinae</taxon>
        <taxon>Lasius</taxon>
        <taxon>Lasius</taxon>
    </lineage>
</organism>
<name>A0AAV2NRX5_9HYME</name>
<gene>
    <name evidence="2" type="ORF">LPLAT_LOCUS7798</name>
</gene>
<dbReference type="AlphaFoldDB" id="A0AAV2NRX5"/>